<dbReference type="PANTHER" id="PTHR36617:SF16">
    <property type="entry name" value="OS04G0516500 PROTEIN"/>
    <property type="match status" value="1"/>
</dbReference>
<protein>
    <submittedName>
        <fullName evidence="1">RNA-directed DNA polymerase, eukaryota, reverse transcriptase zinc-binding domain protein</fullName>
    </submittedName>
</protein>
<gene>
    <name evidence="1" type="ORF">Tci_531910</name>
</gene>
<keyword evidence="1" id="KW-0548">Nucleotidyltransferase</keyword>
<dbReference type="EMBL" id="BKCJ010298812">
    <property type="protein sequence ID" value="GEZ59937.1"/>
    <property type="molecule type" value="Genomic_DNA"/>
</dbReference>
<dbReference type="PANTHER" id="PTHR36617">
    <property type="entry name" value="PROTEIN, PUTATIVE-RELATED"/>
    <property type="match status" value="1"/>
</dbReference>
<keyword evidence="1" id="KW-0808">Transferase</keyword>
<dbReference type="GO" id="GO:0003964">
    <property type="term" value="F:RNA-directed DNA polymerase activity"/>
    <property type="evidence" value="ECO:0007669"/>
    <property type="project" value="UniProtKB-KW"/>
</dbReference>
<organism evidence="1">
    <name type="scientific">Tanacetum cinerariifolium</name>
    <name type="common">Dalmatian daisy</name>
    <name type="synonym">Chrysanthemum cinerariifolium</name>
    <dbReference type="NCBI Taxonomy" id="118510"/>
    <lineage>
        <taxon>Eukaryota</taxon>
        <taxon>Viridiplantae</taxon>
        <taxon>Streptophyta</taxon>
        <taxon>Embryophyta</taxon>
        <taxon>Tracheophyta</taxon>
        <taxon>Spermatophyta</taxon>
        <taxon>Magnoliopsida</taxon>
        <taxon>eudicotyledons</taxon>
        <taxon>Gunneridae</taxon>
        <taxon>Pentapetalae</taxon>
        <taxon>asterids</taxon>
        <taxon>campanulids</taxon>
        <taxon>Asterales</taxon>
        <taxon>Asteraceae</taxon>
        <taxon>Asteroideae</taxon>
        <taxon>Anthemideae</taxon>
        <taxon>Anthemidinae</taxon>
        <taxon>Tanacetum</taxon>
    </lineage>
</organism>
<reference evidence="1" key="1">
    <citation type="journal article" date="2019" name="Sci. Rep.">
        <title>Draft genome of Tanacetum cinerariifolium, the natural source of mosquito coil.</title>
        <authorList>
            <person name="Yamashiro T."/>
            <person name="Shiraishi A."/>
            <person name="Satake H."/>
            <person name="Nakayama K."/>
        </authorList>
    </citation>
    <scope>NUCLEOTIDE SEQUENCE</scope>
</reference>
<accession>A0A699IJ51</accession>
<keyword evidence="1" id="KW-0695">RNA-directed DNA polymerase</keyword>
<comment type="caution">
    <text evidence="1">The sequence shown here is derived from an EMBL/GenBank/DDBJ whole genome shotgun (WGS) entry which is preliminary data.</text>
</comment>
<evidence type="ECO:0000313" key="1">
    <source>
        <dbReference type="EMBL" id="GEZ59937.1"/>
    </source>
</evidence>
<name>A0A699IJ51_TANCI</name>
<proteinExistence type="predicted"/>
<feature type="non-terminal residue" evidence="1">
    <location>
        <position position="1"/>
    </location>
</feature>
<dbReference type="AlphaFoldDB" id="A0A699IJ51"/>
<sequence length="185" mass="20891">RFLTDGSSLWTRFIKAIFGNEGALDTHKLIPRRSPWQEVILVIHSLQSKGINLMDFIQKKVGNGENTFFWDDSWLGDVALKDAKRWCGAGNYDLLCSKVSDRWCWSLEGSQEFSVKSSRILIDNTILSKAEVPTRWLRVVPIKVNVHAWKVCLDKLPTRANLSLRGMDIPSIACPLSNSVVESSS</sequence>